<comment type="caution">
    <text evidence="11">The sequence shown here is derived from an EMBL/GenBank/DDBJ whole genome shotgun (WGS) entry which is preliminary data.</text>
</comment>
<keyword evidence="6" id="KW-0479">Metal-binding</keyword>
<reference evidence="11 12" key="1">
    <citation type="submission" date="2020-04" db="EMBL/GenBank/DDBJ databases">
        <title>Gordonia sp. nov. TBRC 11910.</title>
        <authorList>
            <person name="Suriyachadkun C."/>
        </authorList>
    </citation>
    <scope>NUCLEOTIDE SEQUENCE [LARGE SCALE GENOMIC DNA]</scope>
    <source>
        <strain evidence="11 12">TBRC 11910</strain>
    </source>
</reference>
<sequence>MITVTVKHHMSAGHRILGLDGPGSKCANLHGHTFGIEWTFRTDSTDVGAIEFAAVKATLRGWIDEHMDHGYLVDIGDVVLRDFLVAQDLKCFMVSGPPTTERIAATIAHATGRLVAANLIRVTVTEGPHNAATWEAEQ</sequence>
<dbReference type="AlphaFoldDB" id="A0A848KWF9"/>
<dbReference type="RefSeq" id="WP_170193301.1">
    <property type="nucleotide sequence ID" value="NZ_JABBNB010000005.1"/>
</dbReference>
<evidence type="ECO:0000256" key="4">
    <source>
        <dbReference type="ARBA" id="ARBA00012982"/>
    </source>
</evidence>
<evidence type="ECO:0000313" key="11">
    <source>
        <dbReference type="EMBL" id="NMO00793.1"/>
    </source>
</evidence>
<evidence type="ECO:0000256" key="9">
    <source>
        <dbReference type="ARBA" id="ARBA00031449"/>
    </source>
</evidence>
<accession>A0A848KWF9</accession>
<name>A0A848KWF9_9ACTN</name>
<keyword evidence="8" id="KW-0456">Lyase</keyword>
<evidence type="ECO:0000256" key="5">
    <source>
        <dbReference type="ARBA" id="ARBA00018141"/>
    </source>
</evidence>
<comment type="cofactor">
    <cofactor evidence="1">
        <name>Zn(2+)</name>
        <dbReference type="ChEBI" id="CHEBI:29105"/>
    </cofactor>
</comment>
<evidence type="ECO:0000256" key="10">
    <source>
        <dbReference type="ARBA" id="ARBA00048807"/>
    </source>
</evidence>
<dbReference type="Pfam" id="PF01242">
    <property type="entry name" value="PTPS"/>
    <property type="match status" value="1"/>
</dbReference>
<dbReference type="InterPro" id="IPR038418">
    <property type="entry name" value="6-PTP_synth/QueD_sf"/>
</dbReference>
<evidence type="ECO:0000256" key="3">
    <source>
        <dbReference type="ARBA" id="ARBA00008900"/>
    </source>
</evidence>
<keyword evidence="7" id="KW-0862">Zinc</keyword>
<keyword evidence="12" id="KW-1185">Reference proteome</keyword>
<dbReference type="GO" id="GO:0070497">
    <property type="term" value="F:6-carboxytetrahydropterin synthase activity"/>
    <property type="evidence" value="ECO:0007669"/>
    <property type="project" value="UniProtKB-EC"/>
</dbReference>
<evidence type="ECO:0000256" key="1">
    <source>
        <dbReference type="ARBA" id="ARBA00001947"/>
    </source>
</evidence>
<protein>
    <recommendedName>
        <fullName evidence="5">6-carboxy-5,6,7,8-tetrahydropterin synthase</fullName>
        <ecNumber evidence="4">4.1.2.50</ecNumber>
    </recommendedName>
    <alternativeName>
        <fullName evidence="9">Queuosine biosynthesis protein QueD</fullName>
    </alternativeName>
</protein>
<evidence type="ECO:0000256" key="8">
    <source>
        <dbReference type="ARBA" id="ARBA00023239"/>
    </source>
</evidence>
<dbReference type="UniPathway" id="UPA00391"/>
<proteinExistence type="inferred from homology"/>
<comment type="similarity">
    <text evidence="3">Belongs to the PTPS family. QueD subfamily.</text>
</comment>
<dbReference type="SUPFAM" id="SSF55620">
    <property type="entry name" value="Tetrahydrobiopterin biosynthesis enzymes-like"/>
    <property type="match status" value="1"/>
</dbReference>
<dbReference type="EMBL" id="JABBNB010000005">
    <property type="protein sequence ID" value="NMO00793.1"/>
    <property type="molecule type" value="Genomic_DNA"/>
</dbReference>
<dbReference type="PANTHER" id="PTHR12589:SF7">
    <property type="entry name" value="6-PYRUVOYL TETRAHYDROBIOPTERIN SYNTHASE"/>
    <property type="match status" value="1"/>
</dbReference>
<dbReference type="GO" id="GO:0046872">
    <property type="term" value="F:metal ion binding"/>
    <property type="evidence" value="ECO:0007669"/>
    <property type="project" value="UniProtKB-KW"/>
</dbReference>
<dbReference type="InterPro" id="IPR007115">
    <property type="entry name" value="6-PTP_synth/QueD"/>
</dbReference>
<evidence type="ECO:0000256" key="7">
    <source>
        <dbReference type="ARBA" id="ARBA00022833"/>
    </source>
</evidence>
<gene>
    <name evidence="11" type="ORF">HH308_06145</name>
</gene>
<comment type="catalytic activity">
    <reaction evidence="10">
        <text>7,8-dihydroneopterin 3'-triphosphate + H2O = 6-carboxy-5,6,7,8-tetrahydropterin + triphosphate + acetaldehyde + 2 H(+)</text>
        <dbReference type="Rhea" id="RHEA:27966"/>
        <dbReference type="ChEBI" id="CHEBI:15343"/>
        <dbReference type="ChEBI" id="CHEBI:15377"/>
        <dbReference type="ChEBI" id="CHEBI:15378"/>
        <dbReference type="ChEBI" id="CHEBI:18036"/>
        <dbReference type="ChEBI" id="CHEBI:58462"/>
        <dbReference type="ChEBI" id="CHEBI:61032"/>
        <dbReference type="EC" id="4.1.2.50"/>
    </reaction>
</comment>
<dbReference type="Gene3D" id="3.30.479.10">
    <property type="entry name" value="6-pyruvoyl tetrahydropterin synthase/QueD"/>
    <property type="match status" value="1"/>
</dbReference>
<dbReference type="PANTHER" id="PTHR12589">
    <property type="entry name" value="PYRUVOYL TETRAHYDROBIOPTERIN SYNTHASE"/>
    <property type="match status" value="1"/>
</dbReference>
<evidence type="ECO:0000256" key="6">
    <source>
        <dbReference type="ARBA" id="ARBA00022723"/>
    </source>
</evidence>
<comment type="pathway">
    <text evidence="2">Purine metabolism; 7-cyano-7-deazaguanine biosynthesis.</text>
</comment>
<dbReference type="EC" id="4.1.2.50" evidence="4"/>
<evidence type="ECO:0000313" key="12">
    <source>
        <dbReference type="Proteomes" id="UP000550729"/>
    </source>
</evidence>
<evidence type="ECO:0000256" key="2">
    <source>
        <dbReference type="ARBA" id="ARBA00005061"/>
    </source>
</evidence>
<organism evidence="11 12">
    <name type="scientific">Gordonia asplenii</name>
    <dbReference type="NCBI Taxonomy" id="2725283"/>
    <lineage>
        <taxon>Bacteria</taxon>
        <taxon>Bacillati</taxon>
        <taxon>Actinomycetota</taxon>
        <taxon>Actinomycetes</taxon>
        <taxon>Mycobacteriales</taxon>
        <taxon>Gordoniaceae</taxon>
        <taxon>Gordonia</taxon>
    </lineage>
</organism>
<dbReference type="Proteomes" id="UP000550729">
    <property type="component" value="Unassembled WGS sequence"/>
</dbReference>